<gene>
    <name evidence="2" type="ORF">Z520_04681</name>
</gene>
<dbReference type="RefSeq" id="XP_016634165.1">
    <property type="nucleotide sequence ID" value="XM_016775185.1"/>
</dbReference>
<reference evidence="2 3" key="1">
    <citation type="submission" date="2015-01" db="EMBL/GenBank/DDBJ databases">
        <title>The Genome Sequence of Fonsecaea multimorphosa CBS 102226.</title>
        <authorList>
            <consortium name="The Broad Institute Genomics Platform"/>
            <person name="Cuomo C."/>
            <person name="de Hoog S."/>
            <person name="Gorbushina A."/>
            <person name="Stielow B."/>
            <person name="Teixiera M."/>
            <person name="Abouelleil A."/>
            <person name="Chapman S.B."/>
            <person name="Priest M."/>
            <person name="Young S.K."/>
            <person name="Wortman J."/>
            <person name="Nusbaum C."/>
            <person name="Birren B."/>
        </authorList>
    </citation>
    <scope>NUCLEOTIDE SEQUENCE [LARGE SCALE GENOMIC DNA]</scope>
    <source>
        <strain evidence="2 3">CBS 102226</strain>
    </source>
</reference>
<dbReference type="EMBL" id="KN848068">
    <property type="protein sequence ID" value="KIY00043.1"/>
    <property type="molecule type" value="Genomic_DNA"/>
</dbReference>
<feature type="compositionally biased region" description="Polar residues" evidence="1">
    <location>
        <begin position="18"/>
        <end position="34"/>
    </location>
</feature>
<proteinExistence type="predicted"/>
<sequence>MAPKTNPGPEEDNDAPGTHQTVSSKQCTDDQQQPRCAAMPRNDANIDGDAGNPSTSPGPATDLEKRDLIARYAELFCGHFSQFRDPLDRMEFLNSEILGRAKFDRHYLSIWALHADYDLLMSRCLVHSPDVMQNVGVELNKFASVQGYWWPKCVNLPTQVERLAFVDAVFERIKAQDFDMVAFQTEYEE</sequence>
<dbReference type="GeneID" id="27710427"/>
<protein>
    <submittedName>
        <fullName evidence="2">Uncharacterized protein</fullName>
    </submittedName>
</protein>
<organism evidence="2 3">
    <name type="scientific">Fonsecaea multimorphosa CBS 102226</name>
    <dbReference type="NCBI Taxonomy" id="1442371"/>
    <lineage>
        <taxon>Eukaryota</taxon>
        <taxon>Fungi</taxon>
        <taxon>Dikarya</taxon>
        <taxon>Ascomycota</taxon>
        <taxon>Pezizomycotina</taxon>
        <taxon>Eurotiomycetes</taxon>
        <taxon>Chaetothyriomycetidae</taxon>
        <taxon>Chaetothyriales</taxon>
        <taxon>Herpotrichiellaceae</taxon>
        <taxon>Fonsecaea</taxon>
    </lineage>
</organism>
<feature type="region of interest" description="Disordered" evidence="1">
    <location>
        <begin position="1"/>
        <end position="62"/>
    </location>
</feature>
<dbReference type="VEuPathDB" id="FungiDB:Z520_04681"/>
<evidence type="ECO:0000313" key="2">
    <source>
        <dbReference type="EMBL" id="KIY00043.1"/>
    </source>
</evidence>
<dbReference type="Proteomes" id="UP000053411">
    <property type="component" value="Unassembled WGS sequence"/>
</dbReference>
<evidence type="ECO:0000256" key="1">
    <source>
        <dbReference type="SAM" id="MobiDB-lite"/>
    </source>
</evidence>
<accession>A0A0D2K2G9</accession>
<dbReference type="OrthoDB" id="10343023at2759"/>
<keyword evidence="3" id="KW-1185">Reference proteome</keyword>
<name>A0A0D2K2G9_9EURO</name>
<dbReference type="AlphaFoldDB" id="A0A0D2K2G9"/>
<evidence type="ECO:0000313" key="3">
    <source>
        <dbReference type="Proteomes" id="UP000053411"/>
    </source>
</evidence>